<gene>
    <name evidence="3" type="ORF">OE88DRAFT_1629468</name>
</gene>
<organism evidence="3 4">
    <name type="scientific">Heliocybe sulcata</name>
    <dbReference type="NCBI Taxonomy" id="5364"/>
    <lineage>
        <taxon>Eukaryota</taxon>
        <taxon>Fungi</taxon>
        <taxon>Dikarya</taxon>
        <taxon>Basidiomycota</taxon>
        <taxon>Agaricomycotina</taxon>
        <taxon>Agaricomycetes</taxon>
        <taxon>Gloeophyllales</taxon>
        <taxon>Gloeophyllaceae</taxon>
        <taxon>Heliocybe</taxon>
    </lineage>
</organism>
<dbReference type="AlphaFoldDB" id="A0A5C3N424"/>
<dbReference type="PANTHER" id="PTHR13526">
    <property type="entry name" value="TRANSCRIPTION FACTOR SPT20 HOMOLOG"/>
    <property type="match status" value="1"/>
</dbReference>
<dbReference type="InterPro" id="IPR021950">
    <property type="entry name" value="Spt20"/>
</dbReference>
<feature type="domain" description="Spt20-like SEP" evidence="2">
    <location>
        <begin position="21"/>
        <end position="165"/>
    </location>
</feature>
<reference evidence="3 4" key="1">
    <citation type="journal article" date="2019" name="Nat. Ecol. Evol.">
        <title>Megaphylogeny resolves global patterns of mushroom evolution.</title>
        <authorList>
            <person name="Varga T."/>
            <person name="Krizsan K."/>
            <person name="Foldi C."/>
            <person name="Dima B."/>
            <person name="Sanchez-Garcia M."/>
            <person name="Sanchez-Ramirez S."/>
            <person name="Szollosi G.J."/>
            <person name="Szarkandi J.G."/>
            <person name="Papp V."/>
            <person name="Albert L."/>
            <person name="Andreopoulos W."/>
            <person name="Angelini C."/>
            <person name="Antonin V."/>
            <person name="Barry K.W."/>
            <person name="Bougher N.L."/>
            <person name="Buchanan P."/>
            <person name="Buyck B."/>
            <person name="Bense V."/>
            <person name="Catcheside P."/>
            <person name="Chovatia M."/>
            <person name="Cooper J."/>
            <person name="Damon W."/>
            <person name="Desjardin D."/>
            <person name="Finy P."/>
            <person name="Geml J."/>
            <person name="Haridas S."/>
            <person name="Hughes K."/>
            <person name="Justo A."/>
            <person name="Karasinski D."/>
            <person name="Kautmanova I."/>
            <person name="Kiss B."/>
            <person name="Kocsube S."/>
            <person name="Kotiranta H."/>
            <person name="LaButti K.M."/>
            <person name="Lechner B.E."/>
            <person name="Liimatainen K."/>
            <person name="Lipzen A."/>
            <person name="Lukacs Z."/>
            <person name="Mihaltcheva S."/>
            <person name="Morgado L.N."/>
            <person name="Niskanen T."/>
            <person name="Noordeloos M.E."/>
            <person name="Ohm R.A."/>
            <person name="Ortiz-Santana B."/>
            <person name="Ovrebo C."/>
            <person name="Racz N."/>
            <person name="Riley R."/>
            <person name="Savchenko A."/>
            <person name="Shiryaev A."/>
            <person name="Soop K."/>
            <person name="Spirin V."/>
            <person name="Szebenyi C."/>
            <person name="Tomsovsky M."/>
            <person name="Tulloss R.E."/>
            <person name="Uehling J."/>
            <person name="Grigoriev I.V."/>
            <person name="Vagvolgyi C."/>
            <person name="Papp T."/>
            <person name="Martin F.M."/>
            <person name="Miettinen O."/>
            <person name="Hibbett D.S."/>
            <person name="Nagy L.G."/>
        </authorList>
    </citation>
    <scope>NUCLEOTIDE SEQUENCE [LARGE SCALE GENOMIC DNA]</scope>
    <source>
        <strain evidence="3 4">OMC1185</strain>
    </source>
</reference>
<feature type="region of interest" description="Disordered" evidence="1">
    <location>
        <begin position="175"/>
        <end position="195"/>
    </location>
</feature>
<dbReference type="STRING" id="5364.A0A5C3N424"/>
<proteinExistence type="predicted"/>
<name>A0A5C3N424_9AGAM</name>
<evidence type="ECO:0000259" key="2">
    <source>
        <dbReference type="Pfam" id="PF12090"/>
    </source>
</evidence>
<dbReference type="GO" id="GO:0006357">
    <property type="term" value="P:regulation of transcription by RNA polymerase II"/>
    <property type="evidence" value="ECO:0007669"/>
    <property type="project" value="TreeGrafter"/>
</dbReference>
<evidence type="ECO:0000313" key="3">
    <source>
        <dbReference type="EMBL" id="TFK51993.1"/>
    </source>
</evidence>
<dbReference type="PANTHER" id="PTHR13526:SF8">
    <property type="entry name" value="TRANSCRIPTION FACTOR SPT20 HOMOLOG"/>
    <property type="match status" value="1"/>
</dbReference>
<dbReference type="OrthoDB" id="1932706at2759"/>
<dbReference type="EMBL" id="ML213510">
    <property type="protein sequence ID" value="TFK51993.1"/>
    <property type="molecule type" value="Genomic_DNA"/>
</dbReference>
<evidence type="ECO:0000313" key="4">
    <source>
        <dbReference type="Proteomes" id="UP000305948"/>
    </source>
</evidence>
<dbReference type="InterPro" id="IPR046468">
    <property type="entry name" value="Spt20-like_SEP"/>
</dbReference>
<dbReference type="Proteomes" id="UP000305948">
    <property type="component" value="Unassembled WGS sequence"/>
</dbReference>
<protein>
    <recommendedName>
        <fullName evidence="2">Spt20-like SEP domain-containing protein</fullName>
    </recommendedName>
</protein>
<dbReference type="GO" id="GO:0003712">
    <property type="term" value="F:transcription coregulator activity"/>
    <property type="evidence" value="ECO:0007669"/>
    <property type="project" value="InterPro"/>
</dbReference>
<dbReference type="Pfam" id="PF12090">
    <property type="entry name" value="Spt20_SEP"/>
    <property type="match status" value="1"/>
</dbReference>
<dbReference type="GO" id="GO:0000124">
    <property type="term" value="C:SAGA complex"/>
    <property type="evidence" value="ECO:0007669"/>
    <property type="project" value="InterPro"/>
</dbReference>
<accession>A0A5C3N424</accession>
<evidence type="ECO:0000256" key="1">
    <source>
        <dbReference type="SAM" id="MobiDB-lite"/>
    </source>
</evidence>
<sequence length="222" mass="25039">MASYNLTRSVAELLSRTDASPASFTVELYHEHWTLNRGSKFLYNNPVASLLDDIRQQRIPPDFLELFDASRVPFYDGCLIVELFDHRPPLSKSTKDIKPDPDRIPDRTRVVLHPTTESLWADICLLNHKYGNKWTDEDTLQVEASLLLATTAPLCLDPSPSLARAVNSIIKVSTPAPPKSLKRKTTGVSESEEDQLEKARKIRLSQYMNPKLTRPPITPTCA</sequence>
<keyword evidence="4" id="KW-1185">Reference proteome</keyword>